<accession>A0A816JK51</accession>
<protein>
    <submittedName>
        <fullName evidence="1">(rape) hypothetical protein</fullName>
    </submittedName>
</protein>
<evidence type="ECO:0000313" key="1">
    <source>
        <dbReference type="EMBL" id="CAF1788411.1"/>
    </source>
</evidence>
<dbReference type="Proteomes" id="UP001295469">
    <property type="component" value="Chromosome C09"/>
</dbReference>
<gene>
    <name evidence="1" type="ORF">DARMORV10_C09P67780.1</name>
</gene>
<proteinExistence type="predicted"/>
<organism evidence="1">
    <name type="scientific">Brassica napus</name>
    <name type="common">Rape</name>
    <dbReference type="NCBI Taxonomy" id="3708"/>
    <lineage>
        <taxon>Eukaryota</taxon>
        <taxon>Viridiplantae</taxon>
        <taxon>Streptophyta</taxon>
        <taxon>Embryophyta</taxon>
        <taxon>Tracheophyta</taxon>
        <taxon>Spermatophyta</taxon>
        <taxon>Magnoliopsida</taxon>
        <taxon>eudicotyledons</taxon>
        <taxon>Gunneridae</taxon>
        <taxon>Pentapetalae</taxon>
        <taxon>rosids</taxon>
        <taxon>malvids</taxon>
        <taxon>Brassicales</taxon>
        <taxon>Brassicaceae</taxon>
        <taxon>Brassiceae</taxon>
        <taxon>Brassica</taxon>
    </lineage>
</organism>
<dbReference type="EMBL" id="HG994373">
    <property type="protein sequence ID" value="CAF1788411.1"/>
    <property type="molecule type" value="Genomic_DNA"/>
</dbReference>
<reference evidence="1" key="1">
    <citation type="submission" date="2021-01" db="EMBL/GenBank/DDBJ databases">
        <authorList>
            <consortium name="Genoscope - CEA"/>
            <person name="William W."/>
        </authorList>
    </citation>
    <scope>NUCLEOTIDE SEQUENCE</scope>
</reference>
<dbReference type="AlphaFoldDB" id="A0A816JK51"/>
<name>A0A816JK51_BRANA</name>
<sequence>MSSKKKLVYLDEIRPWKTTWLIETKVIHTWKPSNAGFGFRDHSL</sequence>